<proteinExistence type="predicted"/>
<dbReference type="EMBL" id="CP124616">
    <property type="protein sequence ID" value="WGW03274.1"/>
    <property type="molecule type" value="Genomic_DNA"/>
</dbReference>
<keyword evidence="1" id="KW-1133">Transmembrane helix</keyword>
<gene>
    <name evidence="2" type="ORF">QF118_15275</name>
</gene>
<keyword evidence="1" id="KW-0812">Transmembrane</keyword>
<feature type="transmembrane region" description="Helical" evidence="1">
    <location>
        <begin position="21"/>
        <end position="42"/>
    </location>
</feature>
<organism evidence="2 3">
    <name type="scientific">Tropicibacter oceani</name>
    <dbReference type="NCBI Taxonomy" id="3058420"/>
    <lineage>
        <taxon>Bacteria</taxon>
        <taxon>Pseudomonadati</taxon>
        <taxon>Pseudomonadota</taxon>
        <taxon>Alphaproteobacteria</taxon>
        <taxon>Rhodobacterales</taxon>
        <taxon>Roseobacteraceae</taxon>
        <taxon>Tropicibacter</taxon>
    </lineage>
</organism>
<evidence type="ECO:0000256" key="1">
    <source>
        <dbReference type="SAM" id="Phobius"/>
    </source>
</evidence>
<dbReference type="RefSeq" id="WP_282299906.1">
    <property type="nucleotide sequence ID" value="NZ_CP124616.1"/>
</dbReference>
<evidence type="ECO:0000313" key="2">
    <source>
        <dbReference type="EMBL" id="WGW03274.1"/>
    </source>
</evidence>
<protein>
    <submittedName>
        <fullName evidence="2">Uncharacterized protein</fullName>
    </submittedName>
</protein>
<reference evidence="2 3" key="1">
    <citation type="submission" date="2023-05" db="EMBL/GenBank/DDBJ databases">
        <title>YMD87, complete Genome.</title>
        <authorList>
            <person name="Zhang J."/>
            <person name="Xu X."/>
        </authorList>
    </citation>
    <scope>NUCLEOTIDE SEQUENCE [LARGE SCALE GENOMIC DNA]</scope>
    <source>
        <strain evidence="2 3">YMD87</strain>
    </source>
</reference>
<sequence>MSAPDTNLSTQEKRHKPALSVLRLSMAMVGLLLLLFVGWLVLSADAPQGAETQVQPGVGTVPAD</sequence>
<name>A0ABY8QF81_9RHOB</name>
<dbReference type="Proteomes" id="UP001241605">
    <property type="component" value="Chromosome"/>
</dbReference>
<keyword evidence="1" id="KW-0472">Membrane</keyword>
<keyword evidence="3" id="KW-1185">Reference proteome</keyword>
<accession>A0ABY8QF81</accession>
<evidence type="ECO:0000313" key="3">
    <source>
        <dbReference type="Proteomes" id="UP001241605"/>
    </source>
</evidence>